<evidence type="ECO:0000313" key="3">
    <source>
        <dbReference type="Proteomes" id="UP000228934"/>
    </source>
</evidence>
<protein>
    <submittedName>
        <fullName evidence="2">Uncharacterized protein</fullName>
    </submittedName>
</protein>
<gene>
    <name evidence="2" type="ORF">AB205_0147600</name>
</gene>
<reference evidence="3" key="1">
    <citation type="journal article" date="2017" name="Nat. Commun.">
        <title>The North American bullfrog draft genome provides insight into hormonal regulation of long noncoding RNA.</title>
        <authorList>
            <person name="Hammond S.A."/>
            <person name="Warren R.L."/>
            <person name="Vandervalk B.P."/>
            <person name="Kucuk E."/>
            <person name="Khan H."/>
            <person name="Gibb E.A."/>
            <person name="Pandoh P."/>
            <person name="Kirk H."/>
            <person name="Zhao Y."/>
            <person name="Jones M."/>
            <person name="Mungall A.J."/>
            <person name="Coope R."/>
            <person name="Pleasance S."/>
            <person name="Moore R.A."/>
            <person name="Holt R.A."/>
            <person name="Round J.M."/>
            <person name="Ohora S."/>
            <person name="Walle B.V."/>
            <person name="Veldhoen N."/>
            <person name="Helbing C.C."/>
            <person name="Birol I."/>
        </authorList>
    </citation>
    <scope>NUCLEOTIDE SEQUENCE [LARGE SCALE GENOMIC DNA]</scope>
</reference>
<accession>A0A2G9RPT6</accession>
<evidence type="ECO:0000256" key="1">
    <source>
        <dbReference type="SAM" id="SignalP"/>
    </source>
</evidence>
<feature type="chain" id="PRO_5013843006" evidence="1">
    <location>
        <begin position="19"/>
        <end position="36"/>
    </location>
</feature>
<evidence type="ECO:0000313" key="2">
    <source>
        <dbReference type="EMBL" id="PIO29922.1"/>
    </source>
</evidence>
<dbReference type="Proteomes" id="UP000228934">
    <property type="component" value="Unassembled WGS sequence"/>
</dbReference>
<sequence length="36" mass="3908">MVLLLSIFLLSEVKEGGGLLSLVKCVFGASVCYDRF</sequence>
<proteinExistence type="predicted"/>
<dbReference type="AlphaFoldDB" id="A0A2G9RPT6"/>
<name>A0A2G9RPT6_AQUCT</name>
<keyword evidence="3" id="KW-1185">Reference proteome</keyword>
<feature type="signal peptide" evidence="1">
    <location>
        <begin position="1"/>
        <end position="18"/>
    </location>
</feature>
<dbReference type="EMBL" id="KV935233">
    <property type="protein sequence ID" value="PIO29922.1"/>
    <property type="molecule type" value="Genomic_DNA"/>
</dbReference>
<organism evidence="2 3">
    <name type="scientific">Aquarana catesbeiana</name>
    <name type="common">American bullfrog</name>
    <name type="synonym">Rana catesbeiana</name>
    <dbReference type="NCBI Taxonomy" id="8400"/>
    <lineage>
        <taxon>Eukaryota</taxon>
        <taxon>Metazoa</taxon>
        <taxon>Chordata</taxon>
        <taxon>Craniata</taxon>
        <taxon>Vertebrata</taxon>
        <taxon>Euteleostomi</taxon>
        <taxon>Amphibia</taxon>
        <taxon>Batrachia</taxon>
        <taxon>Anura</taxon>
        <taxon>Neobatrachia</taxon>
        <taxon>Ranoidea</taxon>
        <taxon>Ranidae</taxon>
        <taxon>Aquarana</taxon>
    </lineage>
</organism>
<keyword evidence="1" id="KW-0732">Signal</keyword>